<keyword evidence="2" id="KW-1185">Reference proteome</keyword>
<dbReference type="Proteomes" id="UP001595615">
    <property type="component" value="Unassembled WGS sequence"/>
</dbReference>
<dbReference type="InterPro" id="IPR010662">
    <property type="entry name" value="RBBP9/YdeN"/>
</dbReference>
<evidence type="ECO:0000313" key="2">
    <source>
        <dbReference type="Proteomes" id="UP001595615"/>
    </source>
</evidence>
<accession>A0ABV7X9B1</accession>
<dbReference type="GO" id="GO:0016787">
    <property type="term" value="F:hydrolase activity"/>
    <property type="evidence" value="ECO:0007669"/>
    <property type="project" value="UniProtKB-KW"/>
</dbReference>
<dbReference type="EMBL" id="JBHRXV010000003">
    <property type="protein sequence ID" value="MFC3711879.1"/>
    <property type="molecule type" value="Genomic_DNA"/>
</dbReference>
<dbReference type="Pfam" id="PF06821">
    <property type="entry name" value="Ser_hydrolase"/>
    <property type="match status" value="1"/>
</dbReference>
<gene>
    <name evidence="1" type="ORF">ACFOMD_04815</name>
</gene>
<name>A0ABV7X9B1_9SPHN</name>
<proteinExistence type="predicted"/>
<protein>
    <submittedName>
        <fullName evidence="1">RBBP9/YdeN family alpha/beta hydrolase</fullName>
    </submittedName>
</protein>
<evidence type="ECO:0000313" key="1">
    <source>
        <dbReference type="EMBL" id="MFC3711879.1"/>
    </source>
</evidence>
<dbReference type="Gene3D" id="3.40.50.1820">
    <property type="entry name" value="alpha/beta hydrolase"/>
    <property type="match status" value="1"/>
</dbReference>
<dbReference type="RefSeq" id="WP_380857654.1">
    <property type="nucleotide sequence ID" value="NZ_JBHRXV010000003.1"/>
</dbReference>
<keyword evidence="1" id="KW-0378">Hydrolase</keyword>
<sequence length="210" mass="22689">MIATPATALIIPGIDGSGPDHWQTRWEAERGDCRRVDQRDWAEAEPDEWTGSLYRAVRGAPGDVVLVAHSLGCLLVDYATALFGQWQGRIRGALLVAPCDPERPGVREAIGRFPAARTPLPFRTIVVASEDDGYVSLDRARCFAERWGASFVEAGKLGHINAASDLGSWGFGQVLLDGLLGGSNATAVARAAELRAQRMTDDAWFGCRPN</sequence>
<comment type="caution">
    <text evidence="1">The sequence shown here is derived from an EMBL/GenBank/DDBJ whole genome shotgun (WGS) entry which is preliminary data.</text>
</comment>
<reference evidence="2" key="1">
    <citation type="journal article" date="2019" name="Int. J. Syst. Evol. Microbiol.">
        <title>The Global Catalogue of Microorganisms (GCM) 10K type strain sequencing project: providing services to taxonomists for standard genome sequencing and annotation.</title>
        <authorList>
            <consortium name="The Broad Institute Genomics Platform"/>
            <consortium name="The Broad Institute Genome Sequencing Center for Infectious Disease"/>
            <person name="Wu L."/>
            <person name="Ma J."/>
        </authorList>
    </citation>
    <scope>NUCLEOTIDE SEQUENCE [LARGE SCALE GENOMIC DNA]</scope>
    <source>
        <strain evidence="2">KCTC 42644</strain>
    </source>
</reference>
<dbReference type="InterPro" id="IPR029058">
    <property type="entry name" value="AB_hydrolase_fold"/>
</dbReference>
<dbReference type="SUPFAM" id="SSF53474">
    <property type="entry name" value="alpha/beta-Hydrolases"/>
    <property type="match status" value="1"/>
</dbReference>
<organism evidence="1 2">
    <name type="scientific">Sphingoaurantiacus capsulatus</name>
    <dbReference type="NCBI Taxonomy" id="1771310"/>
    <lineage>
        <taxon>Bacteria</taxon>
        <taxon>Pseudomonadati</taxon>
        <taxon>Pseudomonadota</taxon>
        <taxon>Alphaproteobacteria</taxon>
        <taxon>Sphingomonadales</taxon>
        <taxon>Sphingosinicellaceae</taxon>
        <taxon>Sphingoaurantiacus</taxon>
    </lineage>
</organism>